<accession>A0A402CS97</accession>
<comment type="subcellular location">
    <subcellularLocation>
        <location evidence="1">Bacterial flagellum</location>
    </subcellularLocation>
</comment>
<proteinExistence type="inferred from homology"/>
<organism evidence="6 7">
    <name type="scientific">Capsulimonas corticalis</name>
    <dbReference type="NCBI Taxonomy" id="2219043"/>
    <lineage>
        <taxon>Bacteria</taxon>
        <taxon>Bacillati</taxon>
        <taxon>Armatimonadota</taxon>
        <taxon>Armatimonadia</taxon>
        <taxon>Capsulimonadales</taxon>
        <taxon>Capsulimonadaceae</taxon>
        <taxon>Capsulimonas</taxon>
    </lineage>
</organism>
<dbReference type="PANTHER" id="PTHR42792">
    <property type="entry name" value="FLAGELLIN"/>
    <property type="match status" value="1"/>
</dbReference>
<feature type="domain" description="Flagellin N-terminal" evidence="4">
    <location>
        <begin position="8"/>
        <end position="140"/>
    </location>
</feature>
<comment type="similarity">
    <text evidence="2">Belongs to the bacterial flagellin family.</text>
</comment>
<evidence type="ECO:0000313" key="7">
    <source>
        <dbReference type="Proteomes" id="UP000287394"/>
    </source>
</evidence>
<evidence type="ECO:0000313" key="6">
    <source>
        <dbReference type="EMBL" id="BDI28298.1"/>
    </source>
</evidence>
<evidence type="ECO:0000256" key="1">
    <source>
        <dbReference type="ARBA" id="ARBA00004365"/>
    </source>
</evidence>
<feature type="domain" description="Flagellin C-terminal" evidence="5">
    <location>
        <begin position="212"/>
        <end position="291"/>
    </location>
</feature>
<keyword evidence="6" id="KW-0969">Cilium</keyword>
<dbReference type="InterPro" id="IPR001029">
    <property type="entry name" value="Flagellin_N"/>
</dbReference>
<dbReference type="EMBL" id="AP025739">
    <property type="protein sequence ID" value="BDI28298.1"/>
    <property type="molecule type" value="Genomic_DNA"/>
</dbReference>
<sequence>MRVTSSLIAATLAANVETSLSNLNAVSTEISTGKKLNNPSDDPAGAAYSMSLRASLVDNTQYQTNAAQAKTFLNATDSALSDVSNAILSARQIASAGANSTQTPDSLAALSAQVDGIISSVIQSANSDVHGKYLFSGTETKTAPYIDDATAHSTGPVYQGNTGSVTATVGKNNNISISTPGSAVFSGLFATLNDLKANLASGDINAMSADLGKLDTNLSTVSSVRANVGAQVNTMTSVTQNLTRAETSYKDAIANVEEVDLAQAYVQLQSAQNVYQASLVAVSKGYQHSLSDYL</sequence>
<evidence type="ECO:0000259" key="4">
    <source>
        <dbReference type="Pfam" id="PF00669"/>
    </source>
</evidence>
<evidence type="ECO:0000256" key="3">
    <source>
        <dbReference type="ARBA" id="ARBA00023143"/>
    </source>
</evidence>
<dbReference type="NCBIfam" id="TIGR02550">
    <property type="entry name" value="flagell_flgL"/>
    <property type="match status" value="1"/>
</dbReference>
<dbReference type="GO" id="GO:0009424">
    <property type="term" value="C:bacterial-type flagellum hook"/>
    <property type="evidence" value="ECO:0007669"/>
    <property type="project" value="InterPro"/>
</dbReference>
<dbReference type="SUPFAM" id="SSF64518">
    <property type="entry name" value="Phase 1 flagellin"/>
    <property type="match status" value="1"/>
</dbReference>
<keyword evidence="6" id="KW-0966">Cell projection</keyword>
<dbReference type="OrthoDB" id="9758307at2"/>
<protein>
    <submittedName>
        <fullName evidence="6">Flagellar hook-associated protein 3</fullName>
    </submittedName>
</protein>
<dbReference type="InterPro" id="IPR046358">
    <property type="entry name" value="Flagellin_C"/>
</dbReference>
<dbReference type="AlphaFoldDB" id="A0A402CS97"/>
<dbReference type="InterPro" id="IPR001492">
    <property type="entry name" value="Flagellin"/>
</dbReference>
<gene>
    <name evidence="6" type="primary">flgL</name>
    <name evidence="6" type="ORF">CCAX7_003490</name>
</gene>
<dbReference type="PANTHER" id="PTHR42792:SF1">
    <property type="entry name" value="FLAGELLAR HOOK-ASSOCIATED PROTEIN 3"/>
    <property type="match status" value="1"/>
</dbReference>
<dbReference type="Pfam" id="PF00669">
    <property type="entry name" value="Flagellin_N"/>
    <property type="match status" value="1"/>
</dbReference>
<dbReference type="InterPro" id="IPR013384">
    <property type="entry name" value="Flagell_FlgL"/>
</dbReference>
<keyword evidence="7" id="KW-1185">Reference proteome</keyword>
<evidence type="ECO:0000259" key="5">
    <source>
        <dbReference type="Pfam" id="PF00700"/>
    </source>
</evidence>
<dbReference type="Pfam" id="PF00700">
    <property type="entry name" value="Flagellin_C"/>
    <property type="match status" value="1"/>
</dbReference>
<dbReference type="GO" id="GO:0005198">
    <property type="term" value="F:structural molecule activity"/>
    <property type="evidence" value="ECO:0007669"/>
    <property type="project" value="InterPro"/>
</dbReference>
<keyword evidence="6" id="KW-0282">Flagellum</keyword>
<reference evidence="6 7" key="1">
    <citation type="journal article" date="2019" name="Int. J. Syst. Evol. Microbiol.">
        <title>Capsulimonas corticalis gen. nov., sp. nov., an aerobic capsulated bacterium, of a novel bacterial order, Capsulimonadales ord. nov., of the class Armatimonadia of the phylum Armatimonadetes.</title>
        <authorList>
            <person name="Li J."/>
            <person name="Kudo C."/>
            <person name="Tonouchi A."/>
        </authorList>
    </citation>
    <scope>NUCLEOTIDE SEQUENCE [LARGE SCALE GENOMIC DNA]</scope>
    <source>
        <strain evidence="6 7">AX-7</strain>
    </source>
</reference>
<dbReference type="Gene3D" id="1.20.1330.10">
    <property type="entry name" value="f41 fragment of flagellin, N-terminal domain"/>
    <property type="match status" value="1"/>
</dbReference>
<dbReference type="RefSeq" id="WP_119320241.1">
    <property type="nucleotide sequence ID" value="NZ_AP025739.1"/>
</dbReference>
<dbReference type="Proteomes" id="UP000287394">
    <property type="component" value="Chromosome"/>
</dbReference>
<keyword evidence="3" id="KW-0975">Bacterial flagellum</keyword>
<dbReference type="GO" id="GO:0071973">
    <property type="term" value="P:bacterial-type flagellum-dependent cell motility"/>
    <property type="evidence" value="ECO:0007669"/>
    <property type="project" value="InterPro"/>
</dbReference>
<dbReference type="KEGG" id="ccot:CCAX7_003490"/>
<name>A0A402CS97_9BACT</name>
<dbReference type="FunCoup" id="A0A402CS97">
    <property type="interactions" value="59"/>
</dbReference>
<evidence type="ECO:0000256" key="2">
    <source>
        <dbReference type="ARBA" id="ARBA00005709"/>
    </source>
</evidence>